<keyword evidence="1" id="KW-1133">Transmembrane helix</keyword>
<keyword evidence="1" id="KW-0812">Transmembrane</keyword>
<feature type="transmembrane region" description="Helical" evidence="1">
    <location>
        <begin position="134"/>
        <end position="155"/>
    </location>
</feature>
<name>A0ABP7ACF6_9ACTN</name>
<dbReference type="RefSeq" id="WP_231484405.1">
    <property type="nucleotide sequence ID" value="NZ_BAAAZO010000010.1"/>
</dbReference>
<evidence type="ECO:0000313" key="2">
    <source>
        <dbReference type="EMBL" id="GAA3629328.1"/>
    </source>
</evidence>
<feature type="transmembrane region" description="Helical" evidence="1">
    <location>
        <begin position="6"/>
        <end position="26"/>
    </location>
</feature>
<keyword evidence="3" id="KW-1185">Reference proteome</keyword>
<feature type="transmembrane region" description="Helical" evidence="1">
    <location>
        <begin position="98"/>
        <end position="122"/>
    </location>
</feature>
<protein>
    <recommendedName>
        <fullName evidence="4">DUF1097 domain-containing protein</fullName>
    </recommendedName>
</protein>
<dbReference type="Proteomes" id="UP001501074">
    <property type="component" value="Unassembled WGS sequence"/>
</dbReference>
<evidence type="ECO:0000313" key="3">
    <source>
        <dbReference type="Proteomes" id="UP001501074"/>
    </source>
</evidence>
<feature type="transmembrane region" description="Helical" evidence="1">
    <location>
        <begin position="33"/>
        <end position="52"/>
    </location>
</feature>
<dbReference type="InterPro" id="IPR009476">
    <property type="entry name" value="DUF1097"/>
</dbReference>
<keyword evidence="1" id="KW-0472">Membrane</keyword>
<comment type="caution">
    <text evidence="2">The sequence shown here is derived from an EMBL/GenBank/DDBJ whole genome shotgun (WGS) entry which is preliminary data.</text>
</comment>
<dbReference type="EMBL" id="BAAAZO010000010">
    <property type="protein sequence ID" value="GAA3629328.1"/>
    <property type="molecule type" value="Genomic_DNA"/>
</dbReference>
<evidence type="ECO:0008006" key="4">
    <source>
        <dbReference type="Google" id="ProtNLM"/>
    </source>
</evidence>
<feature type="transmembrane region" description="Helical" evidence="1">
    <location>
        <begin position="58"/>
        <end position="91"/>
    </location>
</feature>
<organism evidence="2 3">
    <name type="scientific">Kineosporia mesophila</name>
    <dbReference type="NCBI Taxonomy" id="566012"/>
    <lineage>
        <taxon>Bacteria</taxon>
        <taxon>Bacillati</taxon>
        <taxon>Actinomycetota</taxon>
        <taxon>Actinomycetes</taxon>
        <taxon>Kineosporiales</taxon>
        <taxon>Kineosporiaceae</taxon>
        <taxon>Kineosporia</taxon>
    </lineage>
</organism>
<reference evidence="3" key="1">
    <citation type="journal article" date="2019" name="Int. J. Syst. Evol. Microbiol.">
        <title>The Global Catalogue of Microorganisms (GCM) 10K type strain sequencing project: providing services to taxonomists for standard genome sequencing and annotation.</title>
        <authorList>
            <consortium name="The Broad Institute Genomics Platform"/>
            <consortium name="The Broad Institute Genome Sequencing Center for Infectious Disease"/>
            <person name="Wu L."/>
            <person name="Ma J."/>
        </authorList>
    </citation>
    <scope>NUCLEOTIDE SEQUENCE [LARGE SCALE GENOMIC DNA]</scope>
    <source>
        <strain evidence="3">JCM 16902</strain>
    </source>
</reference>
<sequence>MSEQNALAVAVGILGAVSTWLTAVVWDLPVWVLFLAWASFFFVGTGTSGYLRSVASNLAGIVIATITLLGADAAGGTPVVVAVAVGLGSFVMVQTPRLAVLGPAPAIVFGFAMTVGTSAATGTPITSTGIGNPALVAAVTVLVGAGFGIASELLASGLKRPVALRSGAEQA</sequence>
<accession>A0ABP7ACF6</accession>
<gene>
    <name evidence="2" type="ORF">GCM10022223_53630</name>
</gene>
<proteinExistence type="predicted"/>
<dbReference type="Pfam" id="PF06496">
    <property type="entry name" value="DUF1097"/>
    <property type="match status" value="1"/>
</dbReference>
<evidence type="ECO:0000256" key="1">
    <source>
        <dbReference type="SAM" id="Phobius"/>
    </source>
</evidence>